<evidence type="ECO:0000313" key="6">
    <source>
        <dbReference type="EMBL" id="CAK9043703.1"/>
    </source>
</evidence>
<evidence type="ECO:0000259" key="5">
    <source>
        <dbReference type="PROSITE" id="PS50235"/>
    </source>
</evidence>
<dbReference type="CDD" id="cd00590">
    <property type="entry name" value="RRM_SF"/>
    <property type="match status" value="3"/>
</dbReference>
<dbReference type="InterPro" id="IPR003954">
    <property type="entry name" value="RRM_euk-type"/>
</dbReference>
<reference evidence="6 7" key="1">
    <citation type="submission" date="2024-02" db="EMBL/GenBank/DDBJ databases">
        <authorList>
            <person name="Chen Y."/>
            <person name="Shah S."/>
            <person name="Dougan E. K."/>
            <person name="Thang M."/>
            <person name="Chan C."/>
        </authorList>
    </citation>
    <scope>NUCLEOTIDE SEQUENCE [LARGE SCALE GENOMIC DNA]</scope>
</reference>
<dbReference type="PROSITE" id="PS50235">
    <property type="entry name" value="USP_3"/>
    <property type="match status" value="1"/>
</dbReference>
<proteinExistence type="predicted"/>
<gene>
    <name evidence="6" type="ORF">CCMP2556_LOCUS23107</name>
</gene>
<dbReference type="Gene3D" id="3.90.70.10">
    <property type="entry name" value="Cysteine proteinases"/>
    <property type="match status" value="1"/>
</dbReference>
<feature type="domain" description="USP" evidence="5">
    <location>
        <begin position="184"/>
        <end position="459"/>
    </location>
</feature>
<dbReference type="EMBL" id="CAXAMN010014558">
    <property type="protein sequence ID" value="CAK9043703.1"/>
    <property type="molecule type" value="Genomic_DNA"/>
</dbReference>
<evidence type="ECO:0000256" key="3">
    <source>
        <dbReference type="SAM" id="SignalP"/>
    </source>
</evidence>
<feature type="domain" description="RRM" evidence="4">
    <location>
        <begin position="1490"/>
        <end position="1568"/>
    </location>
</feature>
<evidence type="ECO:0008006" key="8">
    <source>
        <dbReference type="Google" id="ProtNLM"/>
    </source>
</evidence>
<dbReference type="Gene3D" id="3.30.70.330">
    <property type="match status" value="6"/>
</dbReference>
<dbReference type="PANTHER" id="PTHR48025:SF1">
    <property type="entry name" value="RRM DOMAIN-CONTAINING PROTEIN"/>
    <property type="match status" value="1"/>
</dbReference>
<sequence length="1615" mass="176693">MALEVLQATRSGRRLSVGVVVFLLAPLQALAKQPSDALSTLLQSDLMRGAEGFCALRIDCEPANAEMWRQFLERPAEASRLSRQYGWRVGSSFQVRPAGLMNYWVGWIRVPYHESAKALHHVSCGGDGYVWGGPTRLWRRSLIDRALRRIADSRSAALDLHLEVKEVLHLPAVAAAAEPFASLRGLFPNKTGTSCWLASLLQSCFNCPSLVVSALEHQRTQTCGAACWQCALRAIQEASRHPGSSIDLAALWAEPLQSVGVTFDEQQDPLEILNQLLPKGSEALSGLWAQHVHCLKREQTCACVVELATARAAPVRHFIASLRLPSFDPTASICLPDLLESDFQPVPDGGLPCPSCSADISLCCSDSWQLGPVALLQLVRETAVGGLNRIAVFAPPEFENAGHVFHLRAAVLHRGDSFDSGHYIAFVVQADGIWVQYNDGTKPKRLCREPKHLQTHAPSSPTPAPELTQPAVVDEDAKDFLSNPAAAVLASETGARQAFRSCSRPTFMPEEHGHDQLVGHALQLLQVYTSGEDCRDFLARMPVYQSSGVAQLDSLAESYQAQVADLCQENTNSHAALEIVSWISDTTVYPLAVLLEATARATAIPLTFWLDLTQSFANSILNKHAFVQLTERYETKNRYWMVGTANVAEGKSPAMGPVAKVVEAALQRHSAVTVGSAADQFHLQQVLKPKLPDPKAPVPEPVCMTLKETNVHVTFLQQEHFFTTWWAPLAANKPTDLALKRSIEKGSEASAKLAKHRIATIWQQLKDLDVGELCGSGDTVHLRKYDLTSLLPRCLDWLRKHRVPVSHFGLRLRVDHVLALAPRALPLPHKLQLQAHRPAGAGTKRLRFVARAKMHELPAAPRRGLGAQVGFAVQRALLSSLLAPHIIRRTQNGRLRHGEAGRRELLPWSPREDGNLKAGLKQNLKAARRLTEGGNLNAGLKQNLKVARSQILSRKRIPMRCFGNRSIASEVPKVTMILPSPSSANAAGVAEPKGLCKLYGIAWEDPLVRDDPWKRREADKEWRPPPLRPARDLRSKIFVSGLSGDTLPQTLGEYCQGVGEVRYATVYMDPDSGSSNGTGKVDFDSQETAERAIRELNGTTLDGCKILVQSLADVPAHFWQRRDTAGCAVFVGNLHPTVTREELQAFASAAGEVIYVRVFTDRQTGQSRGCGKVEYASIEQAEEAVHKLNGKALAGQEVTVEPMASERRPSVPKPQNTVFVGGLAPEMDEGTLLQLASSIGPVTFARIFRDRDSGRSRNCGKVEFETEDLAAKAVAELAGLDFKGRRIIVQPFGQASENSDPRRPQVDGRQVFIAGLTADTSSEMLREFCQMTVGAVDTARVFLNRETRESKGTGKVEFQTPELAQKAVQELNGRLLDGQRLSARLMEQERPSRPTREPREAADPQCRLFLANLPDEVSDAQLQELLQQAGEVVSASVFQTAQGNCMGRATMASAEEAARAVNILHDTFYVSKRITVRLDHGVKPSPQLDSTIFVGGLNFNTTSEGLQQHFANVGEVVHASVFTVKGTGKPKGSGKVEFQTPDAALSAVQQLDGSELDGRQLHVKLMEAKPPLTRPPPGLRPPESGRQIFVSLSTETSAEAGTLFLHARLGVELFD</sequence>
<dbReference type="SMART" id="SM00361">
    <property type="entry name" value="RRM_1"/>
    <property type="match status" value="3"/>
</dbReference>
<feature type="signal peptide" evidence="3">
    <location>
        <begin position="1"/>
        <end position="31"/>
    </location>
</feature>
<dbReference type="Proteomes" id="UP001642484">
    <property type="component" value="Unassembled WGS sequence"/>
</dbReference>
<feature type="domain" description="RRM" evidence="4">
    <location>
        <begin position="1309"/>
        <end position="1388"/>
    </location>
</feature>
<organism evidence="6 7">
    <name type="scientific">Durusdinium trenchii</name>
    <dbReference type="NCBI Taxonomy" id="1381693"/>
    <lineage>
        <taxon>Eukaryota</taxon>
        <taxon>Sar</taxon>
        <taxon>Alveolata</taxon>
        <taxon>Dinophyceae</taxon>
        <taxon>Suessiales</taxon>
        <taxon>Symbiodiniaceae</taxon>
        <taxon>Durusdinium</taxon>
    </lineage>
</organism>
<dbReference type="InterPro" id="IPR012677">
    <property type="entry name" value="Nucleotide-bd_a/b_plait_sf"/>
</dbReference>
<dbReference type="Pfam" id="PF00076">
    <property type="entry name" value="RRM_1"/>
    <property type="match status" value="6"/>
</dbReference>
<dbReference type="SUPFAM" id="SSF54928">
    <property type="entry name" value="RNA-binding domain, RBD"/>
    <property type="match status" value="4"/>
</dbReference>
<keyword evidence="3" id="KW-0732">Signal</keyword>
<comment type="caution">
    <text evidence="6">The sequence shown here is derived from an EMBL/GenBank/DDBJ whole genome shotgun (WGS) entry which is preliminary data.</text>
</comment>
<dbReference type="InterPro" id="IPR038765">
    <property type="entry name" value="Papain-like_cys_pep_sf"/>
</dbReference>
<feature type="domain" description="RRM" evidence="4">
    <location>
        <begin position="1216"/>
        <end position="1294"/>
    </location>
</feature>
<dbReference type="PANTHER" id="PTHR48025">
    <property type="entry name" value="OS02G0815200 PROTEIN"/>
    <property type="match status" value="1"/>
</dbReference>
<dbReference type="InterPro" id="IPR000504">
    <property type="entry name" value="RRM_dom"/>
</dbReference>
<dbReference type="InterPro" id="IPR028889">
    <property type="entry name" value="USP"/>
</dbReference>
<keyword evidence="1 2" id="KW-0694">RNA-binding</keyword>
<feature type="domain" description="RRM" evidence="4">
    <location>
        <begin position="1406"/>
        <end position="1481"/>
    </location>
</feature>
<feature type="domain" description="RRM" evidence="4">
    <location>
        <begin position="1035"/>
        <end position="1113"/>
    </location>
</feature>
<evidence type="ECO:0000256" key="2">
    <source>
        <dbReference type="PROSITE-ProRule" id="PRU00176"/>
    </source>
</evidence>
<dbReference type="InterPro" id="IPR035979">
    <property type="entry name" value="RBD_domain_sf"/>
</dbReference>
<dbReference type="InterPro" id="IPR050502">
    <property type="entry name" value="Euk_RNA-bind_prot"/>
</dbReference>
<dbReference type="SUPFAM" id="SSF54001">
    <property type="entry name" value="Cysteine proteinases"/>
    <property type="match status" value="1"/>
</dbReference>
<evidence type="ECO:0000313" key="7">
    <source>
        <dbReference type="Proteomes" id="UP001642484"/>
    </source>
</evidence>
<feature type="domain" description="RRM" evidence="4">
    <location>
        <begin position="1127"/>
        <end position="1205"/>
    </location>
</feature>
<dbReference type="CDD" id="cd02257">
    <property type="entry name" value="Peptidase_C19"/>
    <property type="match status" value="1"/>
</dbReference>
<name>A0ABP0LXR5_9DINO</name>
<evidence type="ECO:0000259" key="4">
    <source>
        <dbReference type="PROSITE" id="PS50102"/>
    </source>
</evidence>
<keyword evidence="7" id="KW-1185">Reference proteome</keyword>
<protein>
    <recommendedName>
        <fullName evidence="8">Ubiquitinyl hydrolase 1</fullName>
    </recommendedName>
</protein>
<feature type="chain" id="PRO_5045670393" description="Ubiquitinyl hydrolase 1" evidence="3">
    <location>
        <begin position="32"/>
        <end position="1615"/>
    </location>
</feature>
<accession>A0ABP0LXR5</accession>
<dbReference type="SMART" id="SM00360">
    <property type="entry name" value="RRM"/>
    <property type="match status" value="6"/>
</dbReference>
<dbReference type="PROSITE" id="PS50102">
    <property type="entry name" value="RRM"/>
    <property type="match status" value="6"/>
</dbReference>
<evidence type="ECO:0000256" key="1">
    <source>
        <dbReference type="ARBA" id="ARBA00022884"/>
    </source>
</evidence>